<dbReference type="EMBL" id="CACRTO010000008">
    <property type="protein sequence ID" value="VYT89686.1"/>
    <property type="molecule type" value="Genomic_DNA"/>
</dbReference>
<accession>A0A6N3AIS8</accession>
<evidence type="ECO:0008006" key="2">
    <source>
        <dbReference type="Google" id="ProtNLM"/>
    </source>
</evidence>
<dbReference type="RefSeq" id="WP_156625472.1">
    <property type="nucleotide sequence ID" value="NZ_CACRTO010000008.1"/>
</dbReference>
<evidence type="ECO:0000313" key="1">
    <source>
        <dbReference type="EMBL" id="VYT89686.1"/>
    </source>
</evidence>
<protein>
    <recommendedName>
        <fullName evidence="2">DUF4489 domain-containing protein</fullName>
    </recommendedName>
</protein>
<name>A0A6N3AIS8_9CLOT</name>
<dbReference type="Pfam" id="PF14879">
    <property type="entry name" value="DUF4489"/>
    <property type="match status" value="1"/>
</dbReference>
<dbReference type="AlphaFoldDB" id="A0A6N3AIS8"/>
<dbReference type="InterPro" id="IPR027972">
    <property type="entry name" value="DUF4489"/>
</dbReference>
<reference evidence="1" key="1">
    <citation type="submission" date="2019-11" db="EMBL/GenBank/DDBJ databases">
        <authorList>
            <person name="Feng L."/>
        </authorList>
    </citation>
    <scope>NUCLEOTIDE SEQUENCE</scope>
    <source>
        <strain evidence="1">CTertiumLFYP3</strain>
    </source>
</reference>
<sequence>MNSMSKGYNDSCGRDRKREEECPTIIKCGCPSSSSILATVAAPTATGVVATINIDNSCICDPITKLEFATIISTAANGFAGTIILRVLKQCRNQLTPVQIGSVWTLNVAANTTVPLSFFLCDSDSCDNNCCTYRVEATITASGANSGIVTFNNAILGAISTCKNDCHKCRKDND</sequence>
<organism evidence="1">
    <name type="scientific">Clostridium tertium</name>
    <dbReference type="NCBI Taxonomy" id="1559"/>
    <lineage>
        <taxon>Bacteria</taxon>
        <taxon>Bacillati</taxon>
        <taxon>Bacillota</taxon>
        <taxon>Clostridia</taxon>
        <taxon>Eubacteriales</taxon>
        <taxon>Clostridiaceae</taxon>
        <taxon>Clostridium</taxon>
    </lineage>
</organism>
<gene>
    <name evidence="1" type="ORF">CTLFYP3_00946</name>
</gene>
<proteinExistence type="predicted"/>